<accession>A0ABU0ADG9</accession>
<evidence type="ECO:0000313" key="2">
    <source>
        <dbReference type="Proteomes" id="UP001238088"/>
    </source>
</evidence>
<proteinExistence type="predicted"/>
<dbReference type="Proteomes" id="UP001238088">
    <property type="component" value="Unassembled WGS sequence"/>
</dbReference>
<name>A0ABU0ADG9_9BACI</name>
<dbReference type="EMBL" id="JAUSUB010000002">
    <property type="protein sequence ID" value="MDQ0268924.1"/>
    <property type="molecule type" value="Genomic_DNA"/>
</dbReference>
<dbReference type="RefSeq" id="WP_307472064.1">
    <property type="nucleotide sequence ID" value="NZ_JAUSUB010000002.1"/>
</dbReference>
<comment type="caution">
    <text evidence="1">The sequence shown here is derived from an EMBL/GenBank/DDBJ whole genome shotgun (WGS) entry which is preliminary data.</text>
</comment>
<organism evidence="1 2">
    <name type="scientific">Cytobacillus purgationiresistens</name>
    <dbReference type="NCBI Taxonomy" id="863449"/>
    <lineage>
        <taxon>Bacteria</taxon>
        <taxon>Bacillati</taxon>
        <taxon>Bacillota</taxon>
        <taxon>Bacilli</taxon>
        <taxon>Bacillales</taxon>
        <taxon>Bacillaceae</taxon>
        <taxon>Cytobacillus</taxon>
    </lineage>
</organism>
<gene>
    <name evidence="1" type="ORF">J2S17_000793</name>
</gene>
<protein>
    <submittedName>
        <fullName evidence="1">Uncharacterized protein</fullName>
    </submittedName>
</protein>
<reference evidence="1 2" key="1">
    <citation type="submission" date="2023-07" db="EMBL/GenBank/DDBJ databases">
        <title>Genomic Encyclopedia of Type Strains, Phase IV (KMG-IV): sequencing the most valuable type-strain genomes for metagenomic binning, comparative biology and taxonomic classification.</title>
        <authorList>
            <person name="Goeker M."/>
        </authorList>
    </citation>
    <scope>NUCLEOTIDE SEQUENCE [LARGE SCALE GENOMIC DNA]</scope>
    <source>
        <strain evidence="1 2">DSM 23494</strain>
    </source>
</reference>
<evidence type="ECO:0000313" key="1">
    <source>
        <dbReference type="EMBL" id="MDQ0268924.1"/>
    </source>
</evidence>
<keyword evidence="2" id="KW-1185">Reference proteome</keyword>
<sequence>MKVQHMFYQEVIRVKLNMTEEKLLKLKPIFESILSRKYGKEIKITALRYGQHISVGDK</sequence>